<evidence type="ECO:0000313" key="3">
    <source>
        <dbReference type="Proteomes" id="UP000002630"/>
    </source>
</evidence>
<protein>
    <submittedName>
        <fullName evidence="2">Uncharacterized protein</fullName>
    </submittedName>
</protein>
<reference evidence="2 3" key="1">
    <citation type="journal article" date="2010" name="Nature">
        <title>The Ectocarpus genome and the independent evolution of multicellularity in brown algae.</title>
        <authorList>
            <person name="Cock J.M."/>
            <person name="Sterck L."/>
            <person name="Rouze P."/>
            <person name="Scornet D."/>
            <person name="Allen A.E."/>
            <person name="Amoutzias G."/>
            <person name="Anthouard V."/>
            <person name="Artiguenave F."/>
            <person name="Aury J.M."/>
            <person name="Badger J.H."/>
            <person name="Beszteri B."/>
            <person name="Billiau K."/>
            <person name="Bonnet E."/>
            <person name="Bothwell J.H."/>
            <person name="Bowler C."/>
            <person name="Boyen C."/>
            <person name="Brownlee C."/>
            <person name="Carrano C.J."/>
            <person name="Charrier B."/>
            <person name="Cho G.Y."/>
            <person name="Coelho S.M."/>
            <person name="Collen J."/>
            <person name="Corre E."/>
            <person name="Da Silva C."/>
            <person name="Delage L."/>
            <person name="Delaroque N."/>
            <person name="Dittami S.M."/>
            <person name="Doulbeau S."/>
            <person name="Elias M."/>
            <person name="Farnham G."/>
            <person name="Gachon C.M."/>
            <person name="Gschloessl B."/>
            <person name="Heesch S."/>
            <person name="Jabbari K."/>
            <person name="Jubin C."/>
            <person name="Kawai H."/>
            <person name="Kimura K."/>
            <person name="Kloareg B."/>
            <person name="Kupper F.C."/>
            <person name="Lang D."/>
            <person name="Le Bail A."/>
            <person name="Leblanc C."/>
            <person name="Lerouge P."/>
            <person name="Lohr M."/>
            <person name="Lopez P.J."/>
            <person name="Martens C."/>
            <person name="Maumus F."/>
            <person name="Michel G."/>
            <person name="Miranda-Saavedra D."/>
            <person name="Morales J."/>
            <person name="Moreau H."/>
            <person name="Motomura T."/>
            <person name="Nagasato C."/>
            <person name="Napoli C.A."/>
            <person name="Nelson D.R."/>
            <person name="Nyvall-Collen P."/>
            <person name="Peters A.F."/>
            <person name="Pommier C."/>
            <person name="Potin P."/>
            <person name="Poulain J."/>
            <person name="Quesneville H."/>
            <person name="Read B."/>
            <person name="Rensing S.A."/>
            <person name="Ritter A."/>
            <person name="Rousvoal S."/>
            <person name="Samanta M."/>
            <person name="Samson G."/>
            <person name="Schroeder D.C."/>
            <person name="Segurens B."/>
            <person name="Strittmatter M."/>
            <person name="Tonon T."/>
            <person name="Tregear J.W."/>
            <person name="Valentin K."/>
            <person name="von Dassow P."/>
            <person name="Yamagishi T."/>
            <person name="Van de Peer Y."/>
            <person name="Wincker P."/>
        </authorList>
    </citation>
    <scope>NUCLEOTIDE SEQUENCE [LARGE SCALE GENOMIC DNA]</scope>
    <source>
        <strain evidence="3">Ec32 / CCAP1310/4</strain>
    </source>
</reference>
<sequence>MNALRKLAWTIVKWPLKTLYKKGPRLLYLWEGLSEENICYELTKIDAFFWSSSEESMLACEELISRKFEAFVISVYGFLFAYLAYTLFCIKVYEYVARSRLNALLESENKALSIRDKHEVSKPSKPES</sequence>
<dbReference type="EMBL" id="FN648730">
    <property type="protein sequence ID" value="CBN80396.1"/>
    <property type="molecule type" value="Genomic_DNA"/>
</dbReference>
<dbReference type="AlphaFoldDB" id="D8LPC5"/>
<keyword evidence="1" id="KW-0812">Transmembrane</keyword>
<accession>D8LPC5</accession>
<dbReference type="Proteomes" id="UP000002630">
    <property type="component" value="Linkage Group LG16"/>
</dbReference>
<name>D8LPC5_ECTSI</name>
<evidence type="ECO:0000256" key="1">
    <source>
        <dbReference type="SAM" id="Phobius"/>
    </source>
</evidence>
<dbReference type="InParanoid" id="D8LPC5"/>
<gene>
    <name evidence="2" type="ORF">Esi_0052_0236</name>
</gene>
<keyword evidence="1" id="KW-0472">Membrane</keyword>
<organism evidence="2 3">
    <name type="scientific">Ectocarpus siliculosus</name>
    <name type="common">Brown alga</name>
    <name type="synonym">Conferva siliculosa</name>
    <dbReference type="NCBI Taxonomy" id="2880"/>
    <lineage>
        <taxon>Eukaryota</taxon>
        <taxon>Sar</taxon>
        <taxon>Stramenopiles</taxon>
        <taxon>Ochrophyta</taxon>
        <taxon>PX clade</taxon>
        <taxon>Phaeophyceae</taxon>
        <taxon>Ectocarpales</taxon>
        <taxon>Ectocarpaceae</taxon>
        <taxon>Ectocarpus</taxon>
    </lineage>
</organism>
<feature type="transmembrane region" description="Helical" evidence="1">
    <location>
        <begin position="71"/>
        <end position="90"/>
    </location>
</feature>
<proteinExistence type="predicted"/>
<dbReference type="EMBL" id="FN649741">
    <property type="protein sequence ID" value="CBN80396.1"/>
    <property type="molecule type" value="Genomic_DNA"/>
</dbReference>
<evidence type="ECO:0000313" key="2">
    <source>
        <dbReference type="EMBL" id="CBN80396.1"/>
    </source>
</evidence>
<keyword evidence="1" id="KW-1133">Transmembrane helix</keyword>
<keyword evidence="3" id="KW-1185">Reference proteome</keyword>